<organism evidence="8 9">
    <name type="scientific">Capillimicrobium parvum</name>
    <dbReference type="NCBI Taxonomy" id="2884022"/>
    <lineage>
        <taxon>Bacteria</taxon>
        <taxon>Bacillati</taxon>
        <taxon>Actinomycetota</taxon>
        <taxon>Thermoleophilia</taxon>
        <taxon>Solirubrobacterales</taxon>
        <taxon>Capillimicrobiaceae</taxon>
        <taxon>Capillimicrobium</taxon>
    </lineage>
</organism>
<feature type="region of interest" description="Disordered" evidence="5">
    <location>
        <begin position="78"/>
        <end position="101"/>
    </location>
</feature>
<dbReference type="PANTHER" id="PTHR23151">
    <property type="entry name" value="DIHYDROLIPOAMIDE ACETYL/SUCCINYL-TRANSFERASE-RELATED"/>
    <property type="match status" value="1"/>
</dbReference>
<sequence length="429" mass="44594">MHDITMPRLSDSMETGTILKWLIEDGRPVAAGEDLVEIETDKATMTHQAEDEGVLEIVAPEGSELAVGEVIARVGAPVSRVGDGGEDAPPTSPPRREAAARAVAAPQPAAPVSPVSGNGTATAVRATPLARRAAAVHEIALDALRGSGPGGRITRADVLTAAGVEVTPLRQAAAAPAAAAGLEAPPVRQAVAAPPRDPARGDVEVHEPTRVQQLIARRMVESASTVPHFQVQTEVVMDAAVALRAQLKTQAAGDGVVPSLNDFVVKACALALRDHPRANGSYRDGAFELHARVNVGVAVAADDALIVPTVFDADRKSLGQIARDVRELAGRVRSGAIRPDELGGGTFTVSNLGMFGMTAITPVINVPQAGILGVGALREVLARVDGEIADRTLMTLTLSCDHRILYGADAARLLADIRDLLETPLRLAL</sequence>
<dbReference type="PROSITE" id="PS51826">
    <property type="entry name" value="PSBD"/>
    <property type="match status" value="1"/>
</dbReference>
<evidence type="ECO:0000256" key="5">
    <source>
        <dbReference type="SAM" id="MobiDB-lite"/>
    </source>
</evidence>
<evidence type="ECO:0000259" key="7">
    <source>
        <dbReference type="PROSITE" id="PS51826"/>
    </source>
</evidence>
<dbReference type="Pfam" id="PF00364">
    <property type="entry name" value="Biotin_lipoyl"/>
    <property type="match status" value="1"/>
</dbReference>
<dbReference type="InterPro" id="IPR036625">
    <property type="entry name" value="E3-bd_dom_sf"/>
</dbReference>
<name>A0A9E6Y041_9ACTN</name>
<dbReference type="AlphaFoldDB" id="A0A9E6Y041"/>
<comment type="similarity">
    <text evidence="2 4">Belongs to the 2-oxoacid dehydrogenase family.</text>
</comment>
<comment type="cofactor">
    <cofactor evidence="1 4">
        <name>(R)-lipoate</name>
        <dbReference type="ChEBI" id="CHEBI:83088"/>
    </cofactor>
</comment>
<dbReference type="InterPro" id="IPR000089">
    <property type="entry name" value="Biotin_lipoyl"/>
</dbReference>
<evidence type="ECO:0000256" key="3">
    <source>
        <dbReference type="ARBA" id="ARBA00022823"/>
    </source>
</evidence>
<gene>
    <name evidence="8" type="primary">pdhC_6</name>
    <name evidence="8" type="ORF">DSM104329_03753</name>
</gene>
<dbReference type="GO" id="GO:0006086">
    <property type="term" value="P:pyruvate decarboxylation to acetyl-CoA"/>
    <property type="evidence" value="ECO:0007669"/>
    <property type="project" value="InterPro"/>
</dbReference>
<keyword evidence="4 8" id="KW-0012">Acyltransferase</keyword>
<dbReference type="InterPro" id="IPR023213">
    <property type="entry name" value="CAT-like_dom_sf"/>
</dbReference>
<dbReference type="InterPro" id="IPR004167">
    <property type="entry name" value="PSBD"/>
</dbReference>
<keyword evidence="3 4" id="KW-0450">Lipoyl</keyword>
<dbReference type="GO" id="GO:0045254">
    <property type="term" value="C:pyruvate dehydrogenase complex"/>
    <property type="evidence" value="ECO:0007669"/>
    <property type="project" value="InterPro"/>
</dbReference>
<dbReference type="InterPro" id="IPR011053">
    <property type="entry name" value="Single_hybrid_motif"/>
</dbReference>
<dbReference type="KEGG" id="sbae:DSM104329_03753"/>
<dbReference type="Gene3D" id="3.30.559.10">
    <property type="entry name" value="Chloramphenicol acetyltransferase-like domain"/>
    <property type="match status" value="1"/>
</dbReference>
<dbReference type="InterPro" id="IPR001078">
    <property type="entry name" value="2-oxoacid_DH_actylTfrase"/>
</dbReference>
<dbReference type="EMBL" id="CP087164">
    <property type="protein sequence ID" value="UGS37338.1"/>
    <property type="molecule type" value="Genomic_DNA"/>
</dbReference>
<keyword evidence="4 8" id="KW-0808">Transferase</keyword>
<dbReference type="SUPFAM" id="SSF52777">
    <property type="entry name" value="CoA-dependent acyltransferases"/>
    <property type="match status" value="1"/>
</dbReference>
<dbReference type="Gene3D" id="2.40.50.100">
    <property type="match status" value="1"/>
</dbReference>
<evidence type="ECO:0000256" key="1">
    <source>
        <dbReference type="ARBA" id="ARBA00001938"/>
    </source>
</evidence>
<dbReference type="InterPro" id="IPR045257">
    <property type="entry name" value="E2/Pdx1"/>
</dbReference>
<feature type="domain" description="Lipoyl-binding" evidence="6">
    <location>
        <begin position="1"/>
        <end position="75"/>
    </location>
</feature>
<proteinExistence type="inferred from homology"/>
<protein>
    <recommendedName>
        <fullName evidence="4">Dihydrolipoamide acetyltransferase component of pyruvate dehydrogenase complex</fullName>
        <ecNumber evidence="4">2.3.1.-</ecNumber>
    </recommendedName>
</protein>
<evidence type="ECO:0000256" key="2">
    <source>
        <dbReference type="ARBA" id="ARBA00007317"/>
    </source>
</evidence>
<dbReference type="Proteomes" id="UP001162834">
    <property type="component" value="Chromosome"/>
</dbReference>
<dbReference type="CDD" id="cd06849">
    <property type="entry name" value="lipoyl_domain"/>
    <property type="match status" value="1"/>
</dbReference>
<dbReference type="RefSeq" id="WP_259311394.1">
    <property type="nucleotide sequence ID" value="NZ_CP087164.1"/>
</dbReference>
<dbReference type="Gene3D" id="4.10.320.10">
    <property type="entry name" value="E3-binding domain"/>
    <property type="match status" value="1"/>
</dbReference>
<reference evidence="8" key="1">
    <citation type="journal article" date="2022" name="Int. J. Syst. Evol. Microbiol.">
        <title>Pseudomonas aegrilactucae sp. nov. and Pseudomonas morbosilactucae sp. nov., pathogens causing bacterial rot of lettuce in Japan.</title>
        <authorList>
            <person name="Sawada H."/>
            <person name="Fujikawa T."/>
            <person name="Satou M."/>
        </authorList>
    </citation>
    <scope>NUCLEOTIDE SEQUENCE</scope>
    <source>
        <strain evidence="8">0166_1</strain>
    </source>
</reference>
<accession>A0A9E6Y041</accession>
<dbReference type="PANTHER" id="PTHR23151:SF90">
    <property type="entry name" value="DIHYDROLIPOYLLYSINE-RESIDUE ACETYLTRANSFERASE COMPONENT OF PYRUVATE DEHYDROGENASE COMPLEX, MITOCHONDRIAL-RELATED"/>
    <property type="match status" value="1"/>
</dbReference>
<evidence type="ECO:0000259" key="6">
    <source>
        <dbReference type="PROSITE" id="PS50968"/>
    </source>
</evidence>
<keyword evidence="8" id="KW-0670">Pyruvate</keyword>
<dbReference type="GO" id="GO:0016746">
    <property type="term" value="F:acyltransferase activity"/>
    <property type="evidence" value="ECO:0007669"/>
    <property type="project" value="UniProtKB-KW"/>
</dbReference>
<evidence type="ECO:0000313" key="8">
    <source>
        <dbReference type="EMBL" id="UGS37338.1"/>
    </source>
</evidence>
<dbReference type="PROSITE" id="PS50968">
    <property type="entry name" value="BIOTINYL_LIPOYL"/>
    <property type="match status" value="1"/>
</dbReference>
<dbReference type="EC" id="2.3.1.-" evidence="4"/>
<dbReference type="Pfam" id="PF00198">
    <property type="entry name" value="2-oxoacid_dh"/>
    <property type="match status" value="1"/>
</dbReference>
<keyword evidence="9" id="KW-1185">Reference proteome</keyword>
<feature type="domain" description="Peripheral subunit-binding (PSBD)" evidence="7">
    <location>
        <begin position="125"/>
        <end position="162"/>
    </location>
</feature>
<dbReference type="SUPFAM" id="SSF47005">
    <property type="entry name" value="Peripheral subunit-binding domain of 2-oxo acid dehydrogenase complex"/>
    <property type="match status" value="1"/>
</dbReference>
<evidence type="ECO:0000313" key="9">
    <source>
        <dbReference type="Proteomes" id="UP001162834"/>
    </source>
</evidence>
<dbReference type="Pfam" id="PF02817">
    <property type="entry name" value="E3_binding"/>
    <property type="match status" value="1"/>
</dbReference>
<dbReference type="SUPFAM" id="SSF51230">
    <property type="entry name" value="Single hybrid motif"/>
    <property type="match status" value="1"/>
</dbReference>
<evidence type="ECO:0000256" key="4">
    <source>
        <dbReference type="RuleBase" id="RU003423"/>
    </source>
</evidence>